<dbReference type="Proteomes" id="UP000265875">
    <property type="component" value="Unassembled WGS sequence"/>
</dbReference>
<protein>
    <submittedName>
        <fullName evidence="2">XRE family transcriptional regulator</fullName>
    </submittedName>
</protein>
<evidence type="ECO:0000259" key="1">
    <source>
        <dbReference type="PROSITE" id="PS50943"/>
    </source>
</evidence>
<evidence type="ECO:0000313" key="3">
    <source>
        <dbReference type="Proteomes" id="UP000265875"/>
    </source>
</evidence>
<organism evidence="2 3">
    <name type="scientific">Pseudomonas monteilii</name>
    <dbReference type="NCBI Taxonomy" id="76759"/>
    <lineage>
        <taxon>Bacteria</taxon>
        <taxon>Pseudomonadati</taxon>
        <taxon>Pseudomonadota</taxon>
        <taxon>Gammaproteobacteria</taxon>
        <taxon>Pseudomonadales</taxon>
        <taxon>Pseudomonadaceae</taxon>
        <taxon>Pseudomonas</taxon>
    </lineage>
</organism>
<accession>A0A399M661</accession>
<evidence type="ECO:0000313" key="2">
    <source>
        <dbReference type="EMBL" id="RII76789.1"/>
    </source>
</evidence>
<dbReference type="InterPro" id="IPR010982">
    <property type="entry name" value="Lambda_DNA-bd_dom_sf"/>
</dbReference>
<dbReference type="Gene3D" id="1.10.260.40">
    <property type="entry name" value="lambda repressor-like DNA-binding domains"/>
    <property type="match status" value="1"/>
</dbReference>
<dbReference type="GO" id="GO:0003677">
    <property type="term" value="F:DNA binding"/>
    <property type="evidence" value="ECO:0007669"/>
    <property type="project" value="InterPro"/>
</dbReference>
<proteinExistence type="predicted"/>
<dbReference type="SUPFAM" id="SSF47413">
    <property type="entry name" value="lambda repressor-like DNA-binding domains"/>
    <property type="match status" value="1"/>
</dbReference>
<reference evidence="2 3" key="1">
    <citation type="submission" date="2018-08" db="EMBL/GenBank/DDBJ databases">
        <title>Draft genome sequence of the cyanotroph, Pseudomonas monteilii BCN3.</title>
        <authorList>
            <person name="Jones L.B."/>
            <person name="Kunz D.A."/>
        </authorList>
    </citation>
    <scope>NUCLEOTIDE SEQUENCE [LARGE SCALE GENOMIC DNA]</scope>
    <source>
        <strain evidence="2 3">BCN3</strain>
    </source>
</reference>
<dbReference type="InterPro" id="IPR001387">
    <property type="entry name" value="Cro/C1-type_HTH"/>
</dbReference>
<dbReference type="CDD" id="cd00093">
    <property type="entry name" value="HTH_XRE"/>
    <property type="match status" value="1"/>
</dbReference>
<dbReference type="AlphaFoldDB" id="A0A399M661"/>
<dbReference type="PROSITE" id="PS50943">
    <property type="entry name" value="HTH_CROC1"/>
    <property type="match status" value="1"/>
</dbReference>
<comment type="caution">
    <text evidence="2">The sequence shown here is derived from an EMBL/GenBank/DDBJ whole genome shotgun (WGS) entry which is preliminary data.</text>
</comment>
<gene>
    <name evidence="2" type="ORF">D0894_15240</name>
</gene>
<feature type="domain" description="HTH cro/C1-type" evidence="1">
    <location>
        <begin position="74"/>
        <end position="131"/>
    </location>
</feature>
<name>A0A399M661_9PSED</name>
<dbReference type="Pfam" id="PF01381">
    <property type="entry name" value="HTH_3"/>
    <property type="match status" value="1"/>
</dbReference>
<dbReference type="SMART" id="SM00530">
    <property type="entry name" value="HTH_XRE"/>
    <property type="match status" value="1"/>
</dbReference>
<dbReference type="EMBL" id="QWLL01000033">
    <property type="protein sequence ID" value="RII76789.1"/>
    <property type="molecule type" value="Genomic_DNA"/>
</dbReference>
<sequence length="164" mass="17774">MEPSWRAAHHNAPAPVVYRRIAHYNAPTSGSNAKGDRTFPGLHVKEITLEERKAYILNVAEEVAQGKLTLGGAVKRLREDLLGVSQERFASACKISKRALSQLEVDKGNPTLATLEAVFNKFGLKVSLAHLSPADLDAAHMLKSKAGFASTKNLTVQPDLPPPE</sequence>